<evidence type="ECO:0000256" key="6">
    <source>
        <dbReference type="ARBA" id="ARBA00022781"/>
    </source>
</evidence>
<keyword evidence="17" id="KW-1185">Reference proteome</keyword>
<keyword evidence="6 13" id="KW-0375">Hydrogen ion transport</keyword>
<evidence type="ECO:0000256" key="7">
    <source>
        <dbReference type="ARBA" id="ARBA00022989"/>
    </source>
</evidence>
<dbReference type="GO" id="GO:0005886">
    <property type="term" value="C:plasma membrane"/>
    <property type="evidence" value="ECO:0007669"/>
    <property type="project" value="UniProtKB-SubCell"/>
</dbReference>
<dbReference type="PRINTS" id="PR00124">
    <property type="entry name" value="ATPASEC"/>
</dbReference>
<keyword evidence="4 13" id="KW-0138">CF(0)</keyword>
<dbReference type="InterPro" id="IPR002379">
    <property type="entry name" value="ATPase_proteolipid_c-like_dom"/>
</dbReference>
<dbReference type="EMBL" id="CP130613">
    <property type="protein sequence ID" value="WKW15907.1"/>
    <property type="molecule type" value="Genomic_DNA"/>
</dbReference>
<dbReference type="NCBIfam" id="TIGR01260">
    <property type="entry name" value="ATP_synt_c"/>
    <property type="match status" value="1"/>
</dbReference>
<evidence type="ECO:0000259" key="14">
    <source>
        <dbReference type="Pfam" id="PF00137"/>
    </source>
</evidence>
<proteinExistence type="inferred from homology"/>
<comment type="function">
    <text evidence="13">Key component of the F(0) channel; it plays a direct role in translocation across the membrane. A homomeric c-ring of between 10-14 subunits forms the central stalk rotor element with the F(1) delta and epsilon subunits.</text>
</comment>
<reference evidence="16" key="1">
    <citation type="submission" date="2023-07" db="EMBL/GenBank/DDBJ databases">
        <authorList>
            <person name="Haufschild T."/>
            <person name="Kallscheuer N."/>
            <person name="Hammer J."/>
            <person name="Kohn T."/>
            <person name="Kabuu M."/>
            <person name="Jogler M."/>
            <person name="Wohfarth N."/>
            <person name="Heuer A."/>
            <person name="Rohde M."/>
            <person name="van Teeseling M.C.F."/>
            <person name="Jogler C."/>
        </authorList>
    </citation>
    <scope>NUCLEOTIDE SEQUENCE</scope>
    <source>
        <strain evidence="15">Strain 138</strain>
        <strain evidence="16">Strain 318</strain>
    </source>
</reference>
<dbReference type="KEGG" id="pspc:Strain318_002314"/>
<evidence type="ECO:0000256" key="11">
    <source>
        <dbReference type="ARBA" id="ARBA00023310"/>
    </source>
</evidence>
<keyword evidence="7 13" id="KW-1133">Transmembrane helix</keyword>
<feature type="transmembrane region" description="Helical" evidence="13">
    <location>
        <begin position="66"/>
        <end position="88"/>
    </location>
</feature>
<dbReference type="Pfam" id="PF00137">
    <property type="entry name" value="ATP-synt_C"/>
    <property type="match status" value="1"/>
</dbReference>
<evidence type="ECO:0000256" key="2">
    <source>
        <dbReference type="ARBA" id="ARBA00006704"/>
    </source>
</evidence>
<accession>A0AA49K1A1</accession>
<dbReference type="CDD" id="cd18121">
    <property type="entry name" value="ATP-synt_Fo_c"/>
    <property type="match status" value="1"/>
</dbReference>
<dbReference type="SUPFAM" id="SSF81333">
    <property type="entry name" value="F1F0 ATP synthase subunit C"/>
    <property type="match status" value="1"/>
</dbReference>
<evidence type="ECO:0000256" key="9">
    <source>
        <dbReference type="ARBA" id="ARBA00023121"/>
    </source>
</evidence>
<dbReference type="GO" id="GO:0045259">
    <property type="term" value="C:proton-transporting ATP synthase complex"/>
    <property type="evidence" value="ECO:0007669"/>
    <property type="project" value="UniProtKB-KW"/>
</dbReference>
<dbReference type="GO" id="GO:0033177">
    <property type="term" value="C:proton-transporting two-sector ATPase complex, proton-transporting domain"/>
    <property type="evidence" value="ECO:0007669"/>
    <property type="project" value="InterPro"/>
</dbReference>
<feature type="domain" description="V-ATPase proteolipid subunit C-like" evidence="14">
    <location>
        <begin position="25"/>
        <end position="86"/>
    </location>
</feature>
<dbReference type="PANTHER" id="PTHR10031">
    <property type="entry name" value="ATP SYNTHASE LIPID-BINDING PROTEIN, MITOCHONDRIAL"/>
    <property type="match status" value="1"/>
</dbReference>
<dbReference type="InterPro" id="IPR038662">
    <property type="entry name" value="ATP_synth_F0_csu_sf"/>
</dbReference>
<organism evidence="16 17">
    <name type="scientific">Pseudogemmatithrix spongiicola</name>
    <dbReference type="NCBI Taxonomy" id="3062599"/>
    <lineage>
        <taxon>Bacteria</taxon>
        <taxon>Pseudomonadati</taxon>
        <taxon>Gemmatimonadota</taxon>
        <taxon>Gemmatimonadia</taxon>
        <taxon>Gemmatimonadales</taxon>
        <taxon>Gemmatimonadaceae</taxon>
        <taxon>Pseudogemmatithrix</taxon>
    </lineage>
</organism>
<keyword evidence="5 13" id="KW-0812">Transmembrane</keyword>
<dbReference type="PROSITE" id="PS00605">
    <property type="entry name" value="ATPASE_C"/>
    <property type="match status" value="1"/>
</dbReference>
<evidence type="ECO:0000256" key="4">
    <source>
        <dbReference type="ARBA" id="ARBA00022547"/>
    </source>
</evidence>
<dbReference type="InterPro" id="IPR020537">
    <property type="entry name" value="ATP_synth_F0_csu_DDCD_BS"/>
</dbReference>
<gene>
    <name evidence="13 16" type="primary">atpE</name>
    <name evidence="15" type="ORF">Strain138_002315</name>
    <name evidence="16" type="ORF">Strain318_002314</name>
</gene>
<dbReference type="InterPro" id="IPR005953">
    <property type="entry name" value="ATP_synth_csu_bac/chlpt"/>
</dbReference>
<accession>A0AA49Q5P0</accession>
<dbReference type="EMBL" id="CP130612">
    <property type="protein sequence ID" value="WKW13001.1"/>
    <property type="molecule type" value="Genomic_DNA"/>
</dbReference>
<evidence type="ECO:0000313" key="16">
    <source>
        <dbReference type="EMBL" id="WKW15907.1"/>
    </source>
</evidence>
<evidence type="ECO:0000256" key="13">
    <source>
        <dbReference type="HAMAP-Rule" id="MF_01396"/>
    </source>
</evidence>
<dbReference type="GO" id="GO:0046933">
    <property type="term" value="F:proton-transporting ATP synthase activity, rotational mechanism"/>
    <property type="evidence" value="ECO:0007669"/>
    <property type="project" value="UniProtKB-UniRule"/>
</dbReference>
<keyword evidence="13" id="KW-1003">Cell membrane</keyword>
<keyword evidence="10 13" id="KW-0472">Membrane</keyword>
<name>A0AA49K1A1_9BACT</name>
<evidence type="ECO:0000256" key="8">
    <source>
        <dbReference type="ARBA" id="ARBA00023065"/>
    </source>
</evidence>
<evidence type="ECO:0000313" key="17">
    <source>
        <dbReference type="Proteomes" id="UP001229955"/>
    </source>
</evidence>
<evidence type="ECO:0000256" key="12">
    <source>
        <dbReference type="ARBA" id="ARBA00025198"/>
    </source>
</evidence>
<keyword evidence="8 13" id="KW-0406">Ion transport</keyword>
<comment type="similarity">
    <text evidence="2 13">Belongs to the ATPase C chain family.</text>
</comment>
<dbReference type="AlphaFoldDB" id="A0AA49K1A1"/>
<keyword evidence="3 13" id="KW-0813">Transport</keyword>
<feature type="site" description="Reversibly protonated during proton transport" evidence="13">
    <location>
        <position position="75"/>
    </location>
</feature>
<evidence type="ECO:0000256" key="5">
    <source>
        <dbReference type="ARBA" id="ARBA00022692"/>
    </source>
</evidence>
<evidence type="ECO:0000256" key="10">
    <source>
        <dbReference type="ARBA" id="ARBA00023136"/>
    </source>
</evidence>
<comment type="subcellular location">
    <subcellularLocation>
        <location evidence="13">Cell membrane</location>
        <topology evidence="13">Multi-pass membrane protein</topology>
    </subcellularLocation>
    <subcellularLocation>
        <location evidence="1">Membrane</location>
        <topology evidence="1">Multi-pass membrane protein</topology>
    </subcellularLocation>
</comment>
<dbReference type="Gene3D" id="1.20.20.10">
    <property type="entry name" value="F1F0 ATP synthase subunit C"/>
    <property type="match status" value="1"/>
</dbReference>
<evidence type="ECO:0000256" key="3">
    <source>
        <dbReference type="ARBA" id="ARBA00022448"/>
    </source>
</evidence>
<comment type="function">
    <text evidence="12 13">F(1)F(0) ATP synthase produces ATP from ADP in the presence of a proton or sodium gradient. F-type ATPases consist of two structural domains, F(1) containing the extramembraneous catalytic core and F(0) containing the membrane proton channel, linked together by a central stalk and a peripheral stalk. During catalysis, ATP synthesis in the catalytic domain of F(1) is coupled via a rotary mechanism of the central stalk subunits to proton translocation.</text>
</comment>
<sequence>MITLVPMLQEAATAVANNNQGLALIGAGIGAGLAVIGAGMGIGRIGGSAVEGMARQPEAAGKIQTAALILAAFIEGAALFGIVVAFSIQGKF</sequence>
<protein>
    <recommendedName>
        <fullName evidence="13">ATP synthase subunit c</fullName>
    </recommendedName>
    <alternativeName>
        <fullName evidence="13">ATP synthase F(0) sector subunit c</fullName>
    </alternativeName>
    <alternativeName>
        <fullName evidence="13">F-type ATPase subunit c</fullName>
        <shortName evidence="13">F-ATPase subunit c</shortName>
    </alternativeName>
    <alternativeName>
        <fullName evidence="13">Lipid-binding protein</fullName>
    </alternativeName>
</protein>
<dbReference type="Proteomes" id="UP001229955">
    <property type="component" value="Chromosome"/>
</dbReference>
<evidence type="ECO:0000256" key="1">
    <source>
        <dbReference type="ARBA" id="ARBA00004141"/>
    </source>
</evidence>
<dbReference type="InterPro" id="IPR035921">
    <property type="entry name" value="F/V-ATP_Csub_sf"/>
</dbReference>
<keyword evidence="11 13" id="KW-0066">ATP synthesis</keyword>
<evidence type="ECO:0000313" key="15">
    <source>
        <dbReference type="EMBL" id="WKW13001.1"/>
    </source>
</evidence>
<dbReference type="InterPro" id="IPR000454">
    <property type="entry name" value="ATP_synth_F0_csu"/>
</dbReference>
<dbReference type="PANTHER" id="PTHR10031:SF0">
    <property type="entry name" value="ATPASE PROTEIN 9"/>
    <property type="match status" value="1"/>
</dbReference>
<keyword evidence="9 13" id="KW-0446">Lipid-binding</keyword>
<dbReference type="GO" id="GO:0008289">
    <property type="term" value="F:lipid binding"/>
    <property type="evidence" value="ECO:0007669"/>
    <property type="project" value="UniProtKB-KW"/>
</dbReference>
<dbReference type="HAMAP" id="MF_01396">
    <property type="entry name" value="ATP_synth_c_bact"/>
    <property type="match status" value="1"/>
</dbReference>
<feature type="transmembrane region" description="Helical" evidence="13">
    <location>
        <begin position="20"/>
        <end position="45"/>
    </location>
</feature>